<reference evidence="1" key="1">
    <citation type="submission" date="2014-09" db="EMBL/GenBank/DDBJ databases">
        <authorList>
            <person name="Magalhaes I.L.F."/>
            <person name="Oliveira U."/>
            <person name="Santos F.R."/>
            <person name="Vidigal T.H.D.A."/>
            <person name="Brescovit A.D."/>
            <person name="Santos A.J."/>
        </authorList>
    </citation>
    <scope>NUCLEOTIDE SEQUENCE</scope>
    <source>
        <tissue evidence="1">Shoot tissue taken approximately 20 cm above the soil surface</tissue>
    </source>
</reference>
<name>A0A0A9DDX5_ARUDO</name>
<reference evidence="1" key="2">
    <citation type="journal article" date="2015" name="Data Brief">
        <title>Shoot transcriptome of the giant reed, Arundo donax.</title>
        <authorList>
            <person name="Barrero R.A."/>
            <person name="Guerrero F.D."/>
            <person name="Moolhuijzen P."/>
            <person name="Goolsby J.A."/>
            <person name="Tidwell J."/>
            <person name="Bellgard S.E."/>
            <person name="Bellgard M.I."/>
        </authorList>
    </citation>
    <scope>NUCLEOTIDE SEQUENCE</scope>
    <source>
        <tissue evidence="1">Shoot tissue taken approximately 20 cm above the soil surface</tissue>
    </source>
</reference>
<organism evidence="1">
    <name type="scientific">Arundo donax</name>
    <name type="common">Giant reed</name>
    <name type="synonym">Donax arundinaceus</name>
    <dbReference type="NCBI Taxonomy" id="35708"/>
    <lineage>
        <taxon>Eukaryota</taxon>
        <taxon>Viridiplantae</taxon>
        <taxon>Streptophyta</taxon>
        <taxon>Embryophyta</taxon>
        <taxon>Tracheophyta</taxon>
        <taxon>Spermatophyta</taxon>
        <taxon>Magnoliopsida</taxon>
        <taxon>Liliopsida</taxon>
        <taxon>Poales</taxon>
        <taxon>Poaceae</taxon>
        <taxon>PACMAD clade</taxon>
        <taxon>Arundinoideae</taxon>
        <taxon>Arundineae</taxon>
        <taxon>Arundo</taxon>
    </lineage>
</organism>
<dbReference type="AlphaFoldDB" id="A0A0A9DDX5"/>
<protein>
    <submittedName>
        <fullName evidence="1">Pco080956</fullName>
    </submittedName>
</protein>
<evidence type="ECO:0000313" key="1">
    <source>
        <dbReference type="EMBL" id="JAD83845.1"/>
    </source>
</evidence>
<accession>A0A0A9DDX5</accession>
<proteinExistence type="predicted"/>
<dbReference type="EMBL" id="GBRH01214050">
    <property type="protein sequence ID" value="JAD83845.1"/>
    <property type="molecule type" value="Transcribed_RNA"/>
</dbReference>
<sequence length="42" mass="4553">MRTTFSCACWQSSTRLASASWKMTFSKLISQGTCSSIATTEG</sequence>